<dbReference type="Proteomes" id="UP000245369">
    <property type="component" value="Chromosome"/>
</dbReference>
<protein>
    <recommendedName>
        <fullName evidence="3">YolD-like protein</fullName>
    </recommendedName>
</protein>
<dbReference type="EMBL" id="CP029490">
    <property type="protein sequence ID" value="AWN20797.1"/>
    <property type="molecule type" value="Genomic_DNA"/>
</dbReference>
<reference evidence="1 2" key="1">
    <citation type="submission" date="2018-05" db="EMBL/GenBank/DDBJ databases">
        <title>Complete genome sequences of Streptococcus sobrinus.</title>
        <authorList>
            <person name="Sales M."/>
            <person name="Jensen P.A."/>
        </authorList>
    </citation>
    <scope>NUCLEOTIDE SEQUENCE [LARGE SCALE GENOMIC DNA]</scope>
    <source>
        <strain evidence="1 2">SL1</strain>
    </source>
</reference>
<evidence type="ECO:0008006" key="3">
    <source>
        <dbReference type="Google" id="ProtNLM"/>
    </source>
</evidence>
<name>A0ABM6W7B5_9STRE</name>
<proteinExistence type="predicted"/>
<keyword evidence="2" id="KW-1185">Reference proteome</keyword>
<accession>A0ABM6W7B5</accession>
<gene>
    <name evidence="1" type="ORF">DK182_05320</name>
</gene>
<dbReference type="GeneID" id="93923928"/>
<sequence>MIDRSYLPFKSAREHQDRGMEKWLGFYLSEHTSSLNQDRQREDLISDLSQEEKFFLLGQLYSNGAPVKVTTKFGQTKQSFQGVVEELTPMTASLKTVDGYRLIEIEEILELALADEGVTPKSLDSIDL</sequence>
<organism evidence="1 2">
    <name type="scientific">Streptococcus sobrinus</name>
    <dbReference type="NCBI Taxonomy" id="1310"/>
    <lineage>
        <taxon>Bacteria</taxon>
        <taxon>Bacillati</taxon>
        <taxon>Bacillota</taxon>
        <taxon>Bacilli</taxon>
        <taxon>Lactobacillales</taxon>
        <taxon>Streptococcaceae</taxon>
        <taxon>Streptococcus</taxon>
    </lineage>
</organism>
<evidence type="ECO:0000313" key="2">
    <source>
        <dbReference type="Proteomes" id="UP000245369"/>
    </source>
</evidence>
<evidence type="ECO:0000313" key="1">
    <source>
        <dbReference type="EMBL" id="AWN20797.1"/>
    </source>
</evidence>
<dbReference type="RefSeq" id="WP_002959240.1">
    <property type="nucleotide sequence ID" value="NZ_CP029490.1"/>
</dbReference>